<comment type="subcellular location">
    <subcellularLocation>
        <location evidence="1">Cell membrane</location>
        <topology evidence="1">Multi-pass membrane protein</topology>
    </subcellularLocation>
</comment>
<dbReference type="RefSeq" id="WP_127566591.1">
    <property type="nucleotide sequence ID" value="NZ_BMFB01000007.1"/>
</dbReference>
<dbReference type="EMBL" id="CP018911">
    <property type="protein sequence ID" value="AZU03959.1"/>
    <property type="molecule type" value="Genomic_DNA"/>
</dbReference>
<evidence type="ECO:0000313" key="8">
    <source>
        <dbReference type="Proteomes" id="UP000286954"/>
    </source>
</evidence>
<accession>A0A3T0E9G5</accession>
<dbReference type="PANTHER" id="PTHR33932">
    <property type="entry name" value="NA(+)/H(+) ANTIPORTER SUBUNIT B"/>
    <property type="match status" value="1"/>
</dbReference>
<protein>
    <submittedName>
        <fullName evidence="7">Monovalent cation/proton antiporter subunit, putative</fullName>
    </submittedName>
</protein>
<name>A0A3T0E9G5_9PROT</name>
<evidence type="ECO:0000256" key="6">
    <source>
        <dbReference type="ARBA" id="ARBA00023136"/>
    </source>
</evidence>
<dbReference type="InterPro" id="IPR007182">
    <property type="entry name" value="MnhB"/>
</dbReference>
<keyword evidence="8" id="KW-1185">Reference proteome</keyword>
<keyword evidence="3" id="KW-1003">Cell membrane</keyword>
<dbReference type="Pfam" id="PF04039">
    <property type="entry name" value="MnhB"/>
    <property type="match status" value="1"/>
</dbReference>
<keyword evidence="4" id="KW-0812">Transmembrane</keyword>
<gene>
    <name evidence="7" type="ORF">X907_1426</name>
</gene>
<dbReference type="PANTHER" id="PTHR33932:SF4">
    <property type="entry name" value="NA(+)_H(+) ANTIPORTER SUBUNIT B"/>
    <property type="match status" value="1"/>
</dbReference>
<dbReference type="AlphaFoldDB" id="A0A3T0E9G5"/>
<evidence type="ECO:0000256" key="5">
    <source>
        <dbReference type="ARBA" id="ARBA00022989"/>
    </source>
</evidence>
<reference evidence="7 8" key="1">
    <citation type="submission" date="2016-12" db="EMBL/GenBank/DDBJ databases">
        <title>The genome of dimorphic prosthecate Glycocaulis alkaliphilus 6b-8t, isolated from crude oil dictates its adaptability in petroleum environments.</title>
        <authorList>
            <person name="Wu X.-L."/>
            <person name="Geng S."/>
        </authorList>
    </citation>
    <scope>NUCLEOTIDE SEQUENCE [LARGE SCALE GENOMIC DNA]</scope>
    <source>
        <strain evidence="7 8">6B-8</strain>
    </source>
</reference>
<sequence>MQSVILNALARMFFVAMLVFSVFILLRGHDEPGGGFIGGLAAASAYTIVTLAFGAARAQRWLILHPVVLMGVGIFCAIISGIPPLIGDLGGFLYHLWWEGQIGFLHLKLGTTLLFDIGVYFVVIGGVLSILFRMYETGAEEASE</sequence>
<proteinExistence type="inferred from homology"/>
<comment type="similarity">
    <text evidence="2">Belongs to the CPA3 antiporters (TC 2.A.63) subunit B family.</text>
</comment>
<evidence type="ECO:0000313" key="7">
    <source>
        <dbReference type="EMBL" id="AZU03959.1"/>
    </source>
</evidence>
<organism evidence="7 8">
    <name type="scientific">Glycocaulis alkaliphilus</name>
    <dbReference type="NCBI Taxonomy" id="1434191"/>
    <lineage>
        <taxon>Bacteria</taxon>
        <taxon>Pseudomonadati</taxon>
        <taxon>Pseudomonadota</taxon>
        <taxon>Alphaproteobacteria</taxon>
        <taxon>Maricaulales</taxon>
        <taxon>Maricaulaceae</taxon>
        <taxon>Glycocaulis</taxon>
    </lineage>
</organism>
<evidence type="ECO:0000256" key="4">
    <source>
        <dbReference type="ARBA" id="ARBA00022692"/>
    </source>
</evidence>
<dbReference type="GO" id="GO:0005886">
    <property type="term" value="C:plasma membrane"/>
    <property type="evidence" value="ECO:0007669"/>
    <property type="project" value="UniProtKB-SubCell"/>
</dbReference>
<dbReference type="InterPro" id="IPR050622">
    <property type="entry name" value="CPA3_antiporter_subunitB"/>
</dbReference>
<keyword evidence="6" id="KW-0472">Membrane</keyword>
<evidence type="ECO:0000256" key="3">
    <source>
        <dbReference type="ARBA" id="ARBA00022475"/>
    </source>
</evidence>
<evidence type="ECO:0000256" key="2">
    <source>
        <dbReference type="ARBA" id="ARBA00009425"/>
    </source>
</evidence>
<dbReference type="OrthoDB" id="9798859at2"/>
<keyword evidence="5" id="KW-1133">Transmembrane helix</keyword>
<dbReference type="Proteomes" id="UP000286954">
    <property type="component" value="Chromosome"/>
</dbReference>
<dbReference type="KEGG" id="gak:X907_1426"/>
<evidence type="ECO:0000256" key="1">
    <source>
        <dbReference type="ARBA" id="ARBA00004651"/>
    </source>
</evidence>